<keyword evidence="3" id="KW-0285">Flavoprotein</keyword>
<dbReference type="InterPro" id="IPR036188">
    <property type="entry name" value="FAD/NAD-bd_sf"/>
</dbReference>
<sequence length="392" mass="42791">MMEKTCVIVGGGYAGIHAVKAVQKAFKGRAIKIVLIDKNSYHVRKVLLFKPAVKDEDIKIPFSEIFPEGVDIIQACVQSLFSENKMLRCLDSAGETFDIHYDYLVLAAGSVVREPETDRGGIALSGIDAAQQINKAWRANLKAAVTETDKQKKQSLLSISVAGAGLSGIETAAELAYSIRAYAKELGLEEREVNIYLMNAQNRLFLDGPSSVGDKLERDLKEAGVKVCHNSRVLRASGGKVQLENGNEMLSDLCVWTLGLQPNPMLQQMNVPLNADGKVIVDSSYRVKGLPSVYSVGDCAHIVDAVSGKPDKMTCKEAGAQAARLGQVILADIKGIKAPLHKSYRDTYCWSIGPDKGMGWVSKWGLNVMITGKLGLKMRKFTWDIASLLRIY</sequence>
<dbReference type="EC" id="1.6.5.9" evidence="2"/>
<comment type="catalytic activity">
    <reaction evidence="7">
        <text>a quinone + NADH + H(+) = a quinol + NAD(+)</text>
        <dbReference type="Rhea" id="RHEA:46160"/>
        <dbReference type="ChEBI" id="CHEBI:15378"/>
        <dbReference type="ChEBI" id="CHEBI:24646"/>
        <dbReference type="ChEBI" id="CHEBI:57540"/>
        <dbReference type="ChEBI" id="CHEBI:57945"/>
        <dbReference type="ChEBI" id="CHEBI:132124"/>
        <dbReference type="EC" id="1.6.5.9"/>
    </reaction>
</comment>
<evidence type="ECO:0000256" key="3">
    <source>
        <dbReference type="ARBA" id="ARBA00022630"/>
    </source>
</evidence>
<dbReference type="PRINTS" id="PR00368">
    <property type="entry name" value="FADPNR"/>
</dbReference>
<comment type="similarity">
    <text evidence="1">Belongs to the NADH dehydrogenase family.</text>
</comment>
<evidence type="ECO:0000256" key="5">
    <source>
        <dbReference type="ARBA" id="ARBA00023002"/>
    </source>
</evidence>
<comment type="caution">
    <text evidence="9">The sequence shown here is derived from an EMBL/GenBank/DDBJ whole genome shotgun (WGS) entry which is preliminary data.</text>
</comment>
<evidence type="ECO:0000256" key="7">
    <source>
        <dbReference type="ARBA" id="ARBA00047599"/>
    </source>
</evidence>
<keyword evidence="10" id="KW-1185">Reference proteome</keyword>
<evidence type="ECO:0000256" key="1">
    <source>
        <dbReference type="ARBA" id="ARBA00005272"/>
    </source>
</evidence>
<organism evidence="9 10">
    <name type="scientific">Fictibacillus aquaticus</name>
    <dbReference type="NCBI Taxonomy" id="2021314"/>
    <lineage>
        <taxon>Bacteria</taxon>
        <taxon>Bacillati</taxon>
        <taxon>Bacillota</taxon>
        <taxon>Bacilli</taxon>
        <taxon>Bacillales</taxon>
        <taxon>Fictibacillaceae</taxon>
        <taxon>Fictibacillus</taxon>
    </lineage>
</organism>
<evidence type="ECO:0000313" key="10">
    <source>
        <dbReference type="Proteomes" id="UP000215059"/>
    </source>
</evidence>
<dbReference type="InterPro" id="IPR045024">
    <property type="entry name" value="NDH-2"/>
</dbReference>
<gene>
    <name evidence="9" type="ORF">CGZ90_11140</name>
</gene>
<dbReference type="PANTHER" id="PTHR43706:SF47">
    <property type="entry name" value="EXTERNAL NADH-UBIQUINONE OXIDOREDUCTASE 1, MITOCHONDRIAL-RELATED"/>
    <property type="match status" value="1"/>
</dbReference>
<reference evidence="9 10" key="1">
    <citation type="submission" date="2017-07" db="EMBL/GenBank/DDBJ databases">
        <title>Fictibacillus sp. nov. GDSW-R2A3 Genome sequencing and assembly.</title>
        <authorList>
            <person name="Mayilraj S."/>
        </authorList>
    </citation>
    <scope>NUCLEOTIDE SEQUENCE [LARGE SCALE GENOMIC DNA]</scope>
    <source>
        <strain evidence="9 10">GDSW-R2A3</strain>
    </source>
</reference>
<dbReference type="Proteomes" id="UP000215059">
    <property type="component" value="Unassembled WGS sequence"/>
</dbReference>
<dbReference type="Pfam" id="PF07992">
    <property type="entry name" value="Pyr_redox_2"/>
    <property type="match status" value="1"/>
</dbReference>
<proteinExistence type="inferred from homology"/>
<evidence type="ECO:0000256" key="4">
    <source>
        <dbReference type="ARBA" id="ARBA00022827"/>
    </source>
</evidence>
<dbReference type="Gene3D" id="3.50.50.100">
    <property type="match status" value="1"/>
</dbReference>
<keyword evidence="4" id="KW-0274">FAD</keyword>
<dbReference type="GO" id="GO:0050136">
    <property type="term" value="F:NADH dehydrogenase (quinone) (non-electrogenic) activity"/>
    <property type="evidence" value="ECO:0007669"/>
    <property type="project" value="UniProtKB-EC"/>
</dbReference>
<feature type="domain" description="FAD/NAD(P)-binding" evidence="8">
    <location>
        <begin position="5"/>
        <end position="314"/>
    </location>
</feature>
<dbReference type="SUPFAM" id="SSF51905">
    <property type="entry name" value="FAD/NAD(P)-binding domain"/>
    <property type="match status" value="1"/>
</dbReference>
<dbReference type="OrthoDB" id="2641866at2"/>
<name>A0A235F8W5_9BACL</name>
<dbReference type="PANTHER" id="PTHR43706">
    <property type="entry name" value="NADH DEHYDROGENASE"/>
    <property type="match status" value="1"/>
</dbReference>
<protein>
    <recommendedName>
        <fullName evidence="2">NADH:ubiquinone reductase (non-electrogenic)</fullName>
        <ecNumber evidence="2">1.6.5.9</ecNumber>
    </recommendedName>
</protein>
<dbReference type="AlphaFoldDB" id="A0A235F8W5"/>
<evidence type="ECO:0000256" key="2">
    <source>
        <dbReference type="ARBA" id="ARBA00012637"/>
    </source>
</evidence>
<keyword evidence="5" id="KW-0560">Oxidoreductase</keyword>
<evidence type="ECO:0000313" key="9">
    <source>
        <dbReference type="EMBL" id="OYD57760.1"/>
    </source>
</evidence>
<dbReference type="InterPro" id="IPR023753">
    <property type="entry name" value="FAD/NAD-binding_dom"/>
</dbReference>
<accession>A0A235F8W5</accession>
<keyword evidence="6" id="KW-0520">NAD</keyword>
<evidence type="ECO:0000259" key="8">
    <source>
        <dbReference type="Pfam" id="PF07992"/>
    </source>
</evidence>
<evidence type="ECO:0000256" key="6">
    <source>
        <dbReference type="ARBA" id="ARBA00023027"/>
    </source>
</evidence>
<dbReference type="EMBL" id="NOII01000003">
    <property type="protein sequence ID" value="OYD57760.1"/>
    <property type="molecule type" value="Genomic_DNA"/>
</dbReference>